<feature type="transmembrane region" description="Helical" evidence="1">
    <location>
        <begin position="62"/>
        <end position="91"/>
    </location>
</feature>
<protein>
    <submittedName>
        <fullName evidence="3">DUF418 domain-containing protein</fullName>
    </submittedName>
</protein>
<dbReference type="InterPro" id="IPR052529">
    <property type="entry name" value="Bact_Transport_Assoc"/>
</dbReference>
<keyword evidence="1" id="KW-1133">Transmembrane helix</keyword>
<feature type="transmembrane region" description="Helical" evidence="1">
    <location>
        <begin position="341"/>
        <end position="361"/>
    </location>
</feature>
<keyword evidence="1" id="KW-0812">Transmembrane</keyword>
<feature type="transmembrane region" description="Helical" evidence="1">
    <location>
        <begin position="20"/>
        <end position="41"/>
    </location>
</feature>
<comment type="caution">
    <text evidence="3">The sequence shown here is derived from an EMBL/GenBank/DDBJ whole genome shotgun (WGS) entry which is preliminary data.</text>
</comment>
<evidence type="ECO:0000313" key="3">
    <source>
        <dbReference type="EMBL" id="MCJ2184542.1"/>
    </source>
</evidence>
<keyword evidence="1" id="KW-0472">Membrane</keyword>
<feature type="transmembrane region" description="Helical" evidence="1">
    <location>
        <begin position="149"/>
        <end position="167"/>
    </location>
</feature>
<dbReference type="RefSeq" id="WP_244023474.1">
    <property type="nucleotide sequence ID" value="NZ_JALHLF010000112.1"/>
</dbReference>
<feature type="transmembrane region" description="Helical" evidence="1">
    <location>
        <begin position="267"/>
        <end position="287"/>
    </location>
</feature>
<dbReference type="Proteomes" id="UP001162881">
    <property type="component" value="Unassembled WGS sequence"/>
</dbReference>
<organism evidence="3 4">
    <name type="scientific">Novosphingobium organovorum</name>
    <dbReference type="NCBI Taxonomy" id="2930092"/>
    <lineage>
        <taxon>Bacteria</taxon>
        <taxon>Pseudomonadati</taxon>
        <taxon>Pseudomonadota</taxon>
        <taxon>Alphaproteobacteria</taxon>
        <taxon>Sphingomonadales</taxon>
        <taxon>Sphingomonadaceae</taxon>
        <taxon>Novosphingobium</taxon>
    </lineage>
</organism>
<dbReference type="PANTHER" id="PTHR30590">
    <property type="entry name" value="INNER MEMBRANE PROTEIN"/>
    <property type="match status" value="1"/>
</dbReference>
<feature type="domain" description="DUF418" evidence="2">
    <location>
        <begin position="250"/>
        <end position="409"/>
    </location>
</feature>
<accession>A0ABT0BHJ5</accession>
<feature type="transmembrane region" description="Helical" evidence="1">
    <location>
        <begin position="111"/>
        <end position="142"/>
    </location>
</feature>
<dbReference type="Pfam" id="PF04235">
    <property type="entry name" value="DUF418"/>
    <property type="match status" value="1"/>
</dbReference>
<reference evidence="3" key="1">
    <citation type="submission" date="2022-03" db="EMBL/GenBank/DDBJ databases">
        <title>Identification of a novel bacterium isolated from mangrove sediments.</title>
        <authorList>
            <person name="Pan X."/>
        </authorList>
    </citation>
    <scope>NUCLEOTIDE SEQUENCE</scope>
    <source>
        <strain evidence="3">B1949</strain>
    </source>
</reference>
<evidence type="ECO:0000313" key="4">
    <source>
        <dbReference type="Proteomes" id="UP001162881"/>
    </source>
</evidence>
<proteinExistence type="predicted"/>
<name>A0ABT0BHJ5_9SPHN</name>
<feature type="transmembrane region" description="Helical" evidence="1">
    <location>
        <begin position="307"/>
        <end position="329"/>
    </location>
</feature>
<keyword evidence="4" id="KW-1185">Reference proteome</keyword>
<gene>
    <name evidence="3" type="ORF">MTR62_17865</name>
</gene>
<evidence type="ECO:0000256" key="1">
    <source>
        <dbReference type="SAM" id="Phobius"/>
    </source>
</evidence>
<dbReference type="EMBL" id="JALHLF010000112">
    <property type="protein sequence ID" value="MCJ2184542.1"/>
    <property type="molecule type" value="Genomic_DNA"/>
</dbReference>
<dbReference type="PANTHER" id="PTHR30590:SF2">
    <property type="entry name" value="INNER MEMBRANE PROTEIN"/>
    <property type="match status" value="1"/>
</dbReference>
<dbReference type="InterPro" id="IPR007349">
    <property type="entry name" value="DUF418"/>
</dbReference>
<evidence type="ECO:0000259" key="2">
    <source>
        <dbReference type="Pfam" id="PF04235"/>
    </source>
</evidence>
<feature type="transmembrane region" description="Helical" evidence="1">
    <location>
        <begin position="373"/>
        <end position="393"/>
    </location>
</feature>
<sequence length="418" mass="46223">MNHAAFTAATVKRLPALDLIRGVAVLGILAINIAGFAGPLAGTISPALTASGTPYSSAWDNAAFAFSLVLFEGKMRALFSMLFGAGLVLFWESLEARGDNGDVLQLRRLSWLLLFGLLHYLLLWWGDILFVYALCGIAALMLRPLSDRRLIATALLLYYGWHLWGLFDLVPLVHAETAVRLGRASAEQAAHVHQWLEAARAGIVEDLAEAHYGYARLLVTKLSDRPFWLFHMTRHIFSETLPLILIGMVMVRRGFFDPTAHPRHLRAAAIACTAGGLGLSLAFTLWAEPRGFPPIAMEAALSWGLAMPHLLGGYGYAALLVLVTPYLAARPIGRRLRAAGRMAFSNYIATSLIMTTVFYGWGLGQFGRFGPALQGPFVLLGWGLMLGWSAPVLRHFRRGPLEWIWRCLVEKRWLSNRF</sequence>